<feature type="transmembrane region" description="Helical" evidence="6">
    <location>
        <begin position="6"/>
        <end position="26"/>
    </location>
</feature>
<evidence type="ECO:0000256" key="2">
    <source>
        <dbReference type="ARBA" id="ARBA00006187"/>
    </source>
</evidence>
<keyword evidence="6" id="KW-1133">Transmembrane helix</keyword>
<reference evidence="7 8" key="1">
    <citation type="journal article" date="2018" name="Mol. Plant">
        <title>The genome of Artemisia annua provides insight into the evolution of Asteraceae family and artemisinin biosynthesis.</title>
        <authorList>
            <person name="Shen Q."/>
            <person name="Zhang L."/>
            <person name="Liao Z."/>
            <person name="Wang S."/>
            <person name="Yan T."/>
            <person name="Shi P."/>
            <person name="Liu M."/>
            <person name="Fu X."/>
            <person name="Pan Q."/>
            <person name="Wang Y."/>
            <person name="Lv Z."/>
            <person name="Lu X."/>
            <person name="Zhang F."/>
            <person name="Jiang W."/>
            <person name="Ma Y."/>
            <person name="Chen M."/>
            <person name="Hao X."/>
            <person name="Li L."/>
            <person name="Tang Y."/>
            <person name="Lv G."/>
            <person name="Zhou Y."/>
            <person name="Sun X."/>
            <person name="Brodelius P.E."/>
            <person name="Rose J.K.C."/>
            <person name="Tang K."/>
        </authorList>
    </citation>
    <scope>NUCLEOTIDE SEQUENCE [LARGE SCALE GENOMIC DNA]</scope>
    <source>
        <strain evidence="8">cv. Huhao1</strain>
        <tissue evidence="7">Leaf</tissue>
    </source>
</reference>
<protein>
    <submittedName>
        <fullName evidence="7">Microtubule associated protein 65</fullName>
    </submittedName>
</protein>
<dbReference type="GO" id="GO:0008017">
    <property type="term" value="F:microtubule binding"/>
    <property type="evidence" value="ECO:0007669"/>
    <property type="project" value="InterPro"/>
</dbReference>
<keyword evidence="3" id="KW-0493">Microtubule</keyword>
<accession>A0A2U1N1X4</accession>
<dbReference type="AlphaFoldDB" id="A0A2U1N1X4"/>
<evidence type="ECO:0000256" key="5">
    <source>
        <dbReference type="SAM" id="Coils"/>
    </source>
</evidence>
<dbReference type="GO" id="GO:0005819">
    <property type="term" value="C:spindle"/>
    <property type="evidence" value="ECO:0007669"/>
    <property type="project" value="TreeGrafter"/>
</dbReference>
<evidence type="ECO:0000256" key="1">
    <source>
        <dbReference type="ARBA" id="ARBA00004245"/>
    </source>
</evidence>
<evidence type="ECO:0000256" key="4">
    <source>
        <dbReference type="ARBA" id="ARBA00023212"/>
    </source>
</evidence>
<sequence length="91" mass="10260">MEKQPVGLWLVTSSVAVLGFIIYTTVTEVHQSLNDATGVQSKSISNDTLARIANTILALNEDKKQRLKKLQELATQLIDLWNLMDMYVRRA</sequence>
<dbReference type="PANTHER" id="PTHR19321:SF41">
    <property type="entry name" value="FASCETTO-RELATED"/>
    <property type="match status" value="1"/>
</dbReference>
<feature type="coiled-coil region" evidence="5">
    <location>
        <begin position="53"/>
        <end position="80"/>
    </location>
</feature>
<dbReference type="GO" id="GO:0005874">
    <property type="term" value="C:microtubule"/>
    <property type="evidence" value="ECO:0007669"/>
    <property type="project" value="UniProtKB-KW"/>
</dbReference>
<keyword evidence="6" id="KW-0472">Membrane</keyword>
<dbReference type="EMBL" id="PKPP01003820">
    <property type="protein sequence ID" value="PWA67502.1"/>
    <property type="molecule type" value="Genomic_DNA"/>
</dbReference>
<gene>
    <name evidence="7" type="ORF">CTI12_AA317880</name>
</gene>
<dbReference type="OrthoDB" id="1648049at2759"/>
<evidence type="ECO:0000313" key="8">
    <source>
        <dbReference type="Proteomes" id="UP000245207"/>
    </source>
</evidence>
<proteinExistence type="inferred from homology"/>
<evidence type="ECO:0000256" key="3">
    <source>
        <dbReference type="ARBA" id="ARBA00022701"/>
    </source>
</evidence>
<keyword evidence="4" id="KW-0206">Cytoskeleton</keyword>
<keyword evidence="5" id="KW-0175">Coiled coil</keyword>
<keyword evidence="6" id="KW-0812">Transmembrane</keyword>
<keyword evidence="8" id="KW-1185">Reference proteome</keyword>
<name>A0A2U1N1X4_ARTAN</name>
<comment type="similarity">
    <text evidence="2">Belongs to the MAP65/ASE1 family.</text>
</comment>
<evidence type="ECO:0000313" key="7">
    <source>
        <dbReference type="EMBL" id="PWA67502.1"/>
    </source>
</evidence>
<comment type="caution">
    <text evidence="7">The sequence shown here is derived from an EMBL/GenBank/DDBJ whole genome shotgun (WGS) entry which is preliminary data.</text>
</comment>
<dbReference type="STRING" id="35608.A0A2U1N1X4"/>
<dbReference type="Proteomes" id="UP000245207">
    <property type="component" value="Unassembled WGS sequence"/>
</dbReference>
<evidence type="ECO:0000256" key="6">
    <source>
        <dbReference type="SAM" id="Phobius"/>
    </source>
</evidence>
<organism evidence="7 8">
    <name type="scientific">Artemisia annua</name>
    <name type="common">Sweet wormwood</name>
    <dbReference type="NCBI Taxonomy" id="35608"/>
    <lineage>
        <taxon>Eukaryota</taxon>
        <taxon>Viridiplantae</taxon>
        <taxon>Streptophyta</taxon>
        <taxon>Embryophyta</taxon>
        <taxon>Tracheophyta</taxon>
        <taxon>Spermatophyta</taxon>
        <taxon>Magnoliopsida</taxon>
        <taxon>eudicotyledons</taxon>
        <taxon>Gunneridae</taxon>
        <taxon>Pentapetalae</taxon>
        <taxon>asterids</taxon>
        <taxon>campanulids</taxon>
        <taxon>Asterales</taxon>
        <taxon>Asteraceae</taxon>
        <taxon>Asteroideae</taxon>
        <taxon>Anthemideae</taxon>
        <taxon>Artemisiinae</taxon>
        <taxon>Artemisia</taxon>
    </lineage>
</organism>
<keyword evidence="4" id="KW-0963">Cytoplasm</keyword>
<dbReference type="GO" id="GO:0005737">
    <property type="term" value="C:cytoplasm"/>
    <property type="evidence" value="ECO:0007669"/>
    <property type="project" value="TreeGrafter"/>
</dbReference>
<dbReference type="InterPro" id="IPR007145">
    <property type="entry name" value="MAP65_Ase1_PRC1"/>
</dbReference>
<comment type="subcellular location">
    <subcellularLocation>
        <location evidence="1">Cytoplasm</location>
        <location evidence="1">Cytoskeleton</location>
    </subcellularLocation>
</comment>
<dbReference type="GO" id="GO:0000226">
    <property type="term" value="P:microtubule cytoskeleton organization"/>
    <property type="evidence" value="ECO:0007669"/>
    <property type="project" value="InterPro"/>
</dbReference>
<dbReference type="PANTHER" id="PTHR19321">
    <property type="entry name" value="PROTEIN REGULATOR OF CYTOKINESIS 1 PRC1-RELATED"/>
    <property type="match status" value="1"/>
</dbReference>
<dbReference type="GO" id="GO:0000911">
    <property type="term" value="P:cytokinesis by cell plate formation"/>
    <property type="evidence" value="ECO:0007669"/>
    <property type="project" value="TreeGrafter"/>
</dbReference>